<evidence type="ECO:0000256" key="2">
    <source>
        <dbReference type="ARBA" id="ARBA00034247"/>
    </source>
</evidence>
<name>A0ABS8D3J8_9NEIS</name>
<dbReference type="Gene3D" id="3.30.450.40">
    <property type="match status" value="1"/>
</dbReference>
<organism evidence="6 7">
    <name type="scientific">Leeia speluncae</name>
    <dbReference type="NCBI Taxonomy" id="2884804"/>
    <lineage>
        <taxon>Bacteria</taxon>
        <taxon>Pseudomonadati</taxon>
        <taxon>Pseudomonadota</taxon>
        <taxon>Betaproteobacteria</taxon>
        <taxon>Neisseriales</taxon>
        <taxon>Leeiaceae</taxon>
        <taxon>Leeia</taxon>
    </lineage>
</organism>
<feature type="domain" description="GGDEF" evidence="5">
    <location>
        <begin position="362"/>
        <end position="498"/>
    </location>
</feature>
<dbReference type="PANTHER" id="PTHR45138">
    <property type="entry name" value="REGULATORY COMPONENTS OF SENSORY TRANSDUCTION SYSTEM"/>
    <property type="match status" value="1"/>
</dbReference>
<sequence>MDLPKSRLFKNLFHPSILLLLALIGCAYLGLTHSNLETQHLTMLVLISIAILIILSVIVNALFLKQLNKINKQLSSAINLEALHSATIYGAIRHYRQVSRKVEEHLQKSHMQHTLLRTGISDERERLRQQMAQRKKSLDYLTKFQKLLSKNFSELLLIPADQVEAELTETLGRVARFMSIERVSLFQYDQENKQFVYSNEWLEEDFPSSHLLLSKVTPAEYPWWFEQLSKGPIVIESLEELPEAAFPEKATLANHRVKSLIAMPLQHNGGVIGYITYDSLTHKRQWEEDEITLLSIANALIVGTLVNQQRYKEIQNARETLEIANKQLKAITRTDSLTGLANRRYFDEMRQIEFSRANRSNQPLCLMLCDLDYFKRLNDSLGHSAGDEAIKAFAQALEQVFGRKSDLCARVGGEEFAVLLPETPLPQAINLAEVLRNSLWEKAVPHPASPIADRLTISIGIATFQQGNYERFDALYSAADKALYEAKSLGRNRVIANH</sequence>
<dbReference type="Gene3D" id="3.30.70.270">
    <property type="match status" value="1"/>
</dbReference>
<dbReference type="InterPro" id="IPR043128">
    <property type="entry name" value="Rev_trsase/Diguanyl_cyclase"/>
</dbReference>
<dbReference type="PANTHER" id="PTHR45138:SF9">
    <property type="entry name" value="DIGUANYLATE CYCLASE DGCM-RELATED"/>
    <property type="match status" value="1"/>
</dbReference>
<evidence type="ECO:0000256" key="1">
    <source>
        <dbReference type="ARBA" id="ARBA00012528"/>
    </source>
</evidence>
<dbReference type="RefSeq" id="WP_227178807.1">
    <property type="nucleotide sequence ID" value="NZ_JAJBZT010000002.1"/>
</dbReference>
<dbReference type="InterPro" id="IPR029016">
    <property type="entry name" value="GAF-like_dom_sf"/>
</dbReference>
<dbReference type="Pfam" id="PF00990">
    <property type="entry name" value="GGDEF"/>
    <property type="match status" value="1"/>
</dbReference>
<dbReference type="InterPro" id="IPR003018">
    <property type="entry name" value="GAF"/>
</dbReference>
<keyword evidence="3" id="KW-0175">Coiled coil</keyword>
<reference evidence="6" key="1">
    <citation type="submission" date="2021-10" db="EMBL/GenBank/DDBJ databases">
        <title>The complete genome sequence of Leeia sp. TBRC 13508.</title>
        <authorList>
            <person name="Charoenyingcharoen P."/>
            <person name="Yukphan P."/>
        </authorList>
    </citation>
    <scope>NUCLEOTIDE SEQUENCE</scope>
    <source>
        <strain evidence="6">TBRC 13508</strain>
    </source>
</reference>
<dbReference type="InterPro" id="IPR000160">
    <property type="entry name" value="GGDEF_dom"/>
</dbReference>
<dbReference type="PROSITE" id="PS51257">
    <property type="entry name" value="PROKAR_LIPOPROTEIN"/>
    <property type="match status" value="1"/>
</dbReference>
<feature type="transmembrane region" description="Helical" evidence="4">
    <location>
        <begin position="12"/>
        <end position="31"/>
    </location>
</feature>
<dbReference type="NCBIfam" id="TIGR00254">
    <property type="entry name" value="GGDEF"/>
    <property type="match status" value="1"/>
</dbReference>
<feature type="coiled-coil region" evidence="3">
    <location>
        <begin position="307"/>
        <end position="334"/>
    </location>
</feature>
<dbReference type="InterPro" id="IPR029787">
    <property type="entry name" value="Nucleotide_cyclase"/>
</dbReference>
<dbReference type="SUPFAM" id="SSF55073">
    <property type="entry name" value="Nucleotide cyclase"/>
    <property type="match status" value="1"/>
</dbReference>
<evidence type="ECO:0000256" key="3">
    <source>
        <dbReference type="SAM" id="Coils"/>
    </source>
</evidence>
<feature type="transmembrane region" description="Helical" evidence="4">
    <location>
        <begin position="43"/>
        <end position="64"/>
    </location>
</feature>
<evidence type="ECO:0000256" key="4">
    <source>
        <dbReference type="SAM" id="Phobius"/>
    </source>
</evidence>
<evidence type="ECO:0000313" key="7">
    <source>
        <dbReference type="Proteomes" id="UP001165395"/>
    </source>
</evidence>
<comment type="catalytic activity">
    <reaction evidence="2">
        <text>2 GTP = 3',3'-c-di-GMP + 2 diphosphate</text>
        <dbReference type="Rhea" id="RHEA:24898"/>
        <dbReference type="ChEBI" id="CHEBI:33019"/>
        <dbReference type="ChEBI" id="CHEBI:37565"/>
        <dbReference type="ChEBI" id="CHEBI:58805"/>
        <dbReference type="EC" id="2.7.7.65"/>
    </reaction>
</comment>
<dbReference type="SMART" id="SM00065">
    <property type="entry name" value="GAF"/>
    <property type="match status" value="1"/>
</dbReference>
<evidence type="ECO:0000259" key="5">
    <source>
        <dbReference type="PROSITE" id="PS50887"/>
    </source>
</evidence>
<keyword evidence="4" id="KW-1133">Transmembrane helix</keyword>
<gene>
    <name evidence="6" type="ORF">LIN78_04190</name>
</gene>
<dbReference type="SUPFAM" id="SSF55781">
    <property type="entry name" value="GAF domain-like"/>
    <property type="match status" value="1"/>
</dbReference>
<dbReference type="EMBL" id="JAJBZT010000002">
    <property type="protein sequence ID" value="MCB6182754.1"/>
    <property type="molecule type" value="Genomic_DNA"/>
</dbReference>
<dbReference type="Pfam" id="PF01590">
    <property type="entry name" value="GAF"/>
    <property type="match status" value="1"/>
</dbReference>
<dbReference type="Proteomes" id="UP001165395">
    <property type="component" value="Unassembled WGS sequence"/>
</dbReference>
<keyword evidence="4" id="KW-0472">Membrane</keyword>
<keyword evidence="4" id="KW-0812">Transmembrane</keyword>
<evidence type="ECO:0000313" key="6">
    <source>
        <dbReference type="EMBL" id="MCB6182754.1"/>
    </source>
</evidence>
<accession>A0ABS8D3J8</accession>
<keyword evidence="7" id="KW-1185">Reference proteome</keyword>
<comment type="caution">
    <text evidence="6">The sequence shown here is derived from an EMBL/GenBank/DDBJ whole genome shotgun (WGS) entry which is preliminary data.</text>
</comment>
<dbReference type="InterPro" id="IPR050469">
    <property type="entry name" value="Diguanylate_Cyclase"/>
</dbReference>
<protein>
    <recommendedName>
        <fullName evidence="1">diguanylate cyclase</fullName>
        <ecNumber evidence="1">2.7.7.65</ecNumber>
    </recommendedName>
</protein>
<dbReference type="PROSITE" id="PS50887">
    <property type="entry name" value="GGDEF"/>
    <property type="match status" value="1"/>
</dbReference>
<dbReference type="SMART" id="SM00267">
    <property type="entry name" value="GGDEF"/>
    <property type="match status" value="1"/>
</dbReference>
<proteinExistence type="predicted"/>
<dbReference type="EC" id="2.7.7.65" evidence="1"/>
<dbReference type="CDD" id="cd01949">
    <property type="entry name" value="GGDEF"/>
    <property type="match status" value="1"/>
</dbReference>